<dbReference type="Proteomes" id="UP000275846">
    <property type="component" value="Unassembled WGS sequence"/>
</dbReference>
<evidence type="ECO:0000256" key="1">
    <source>
        <dbReference type="SAM" id="MobiDB-lite"/>
    </source>
</evidence>
<dbReference type="PANTHER" id="PTHR33327">
    <property type="entry name" value="ENDONUCLEASE"/>
    <property type="match status" value="1"/>
</dbReference>
<dbReference type="SUPFAM" id="SSF56672">
    <property type="entry name" value="DNA/RNA polymerases"/>
    <property type="match status" value="1"/>
</dbReference>
<dbReference type="STRING" id="70667.A0A183STD7"/>
<gene>
    <name evidence="2" type="ORF">SSLN_LOCUS7485</name>
</gene>
<dbReference type="PANTHER" id="PTHR33327:SF3">
    <property type="entry name" value="RNA-DIRECTED DNA POLYMERASE"/>
    <property type="match status" value="1"/>
</dbReference>
<dbReference type="WBParaSite" id="SSLN_0000776301-mRNA-1">
    <property type="protein sequence ID" value="SSLN_0000776301-mRNA-1"/>
    <property type="gene ID" value="SSLN_0000776301"/>
</dbReference>
<evidence type="ECO:0000313" key="3">
    <source>
        <dbReference type="Proteomes" id="UP000275846"/>
    </source>
</evidence>
<reference evidence="2 3" key="2">
    <citation type="submission" date="2018-11" db="EMBL/GenBank/DDBJ databases">
        <authorList>
            <consortium name="Pathogen Informatics"/>
        </authorList>
    </citation>
    <scope>NUCLEOTIDE SEQUENCE [LARGE SCALE GENOMIC DNA]</scope>
    <source>
        <strain evidence="2 3">NST_G2</strain>
    </source>
</reference>
<reference evidence="4" key="1">
    <citation type="submission" date="2016-06" db="UniProtKB">
        <authorList>
            <consortium name="WormBaseParasite"/>
        </authorList>
    </citation>
    <scope>IDENTIFICATION</scope>
</reference>
<name>A0A183STD7_SCHSO</name>
<feature type="region of interest" description="Disordered" evidence="1">
    <location>
        <begin position="1"/>
        <end position="21"/>
    </location>
</feature>
<protein>
    <submittedName>
        <fullName evidence="2 4">Uncharacterized protein</fullName>
    </submittedName>
</protein>
<proteinExistence type="predicted"/>
<organism evidence="4">
    <name type="scientific">Schistocephalus solidus</name>
    <name type="common">Tapeworm</name>
    <dbReference type="NCBI Taxonomy" id="70667"/>
    <lineage>
        <taxon>Eukaryota</taxon>
        <taxon>Metazoa</taxon>
        <taxon>Spiralia</taxon>
        <taxon>Lophotrochozoa</taxon>
        <taxon>Platyhelminthes</taxon>
        <taxon>Cestoda</taxon>
        <taxon>Eucestoda</taxon>
        <taxon>Diphyllobothriidea</taxon>
        <taxon>Diphyllobothriidae</taxon>
        <taxon>Schistocephalus</taxon>
    </lineage>
</organism>
<accession>A0A183STD7</accession>
<dbReference type="InterPro" id="IPR043502">
    <property type="entry name" value="DNA/RNA_pol_sf"/>
</dbReference>
<dbReference type="EMBL" id="UYSU01034161">
    <property type="protein sequence ID" value="VDL93870.1"/>
    <property type="molecule type" value="Genomic_DNA"/>
</dbReference>
<keyword evidence="3" id="KW-1185">Reference proteome</keyword>
<dbReference type="AlphaFoldDB" id="A0A183STD7"/>
<evidence type="ECO:0000313" key="2">
    <source>
        <dbReference type="EMBL" id="VDL93870.1"/>
    </source>
</evidence>
<dbReference type="Gene3D" id="3.10.10.10">
    <property type="entry name" value="HIV Type 1 Reverse Transcriptase, subunit A, domain 1"/>
    <property type="match status" value="1"/>
</dbReference>
<evidence type="ECO:0000313" key="4">
    <source>
        <dbReference type="WBParaSite" id="SSLN_0000776301-mRNA-1"/>
    </source>
</evidence>
<sequence length="307" mass="35110">MTREQRGSSSKTTKSVRRTEGQCAWRQTRIREVWYDESAVTALIAEADRHITSGYTEGGVKRRRRLVEALPPTILSQVQILLRDPSSDAPKTKLKAELLRFTSVSDRQRYHALVKEETLGNRKPSELLRWMRSLVWNMSIDDKFFKEIFVVADVPTAILGADFRAAFDLLIDCRQLHLHDRATILSAKGFHPSLVSNRLPILDPNPDCHFLPHDIFNHIKTTATPVFSRPHHLAPFRLATTKAEVNHMFRQSDSPWASPVHMVPRPETNDWLPCSGYRTLSNVISPDRYPVLHPQDFDGAQCVKSML</sequence>
<dbReference type="OrthoDB" id="6119737at2759"/>